<feature type="domain" description="Streptomycin biosynthesis protein StrF" evidence="1">
    <location>
        <begin position="8"/>
        <end position="215"/>
    </location>
</feature>
<dbReference type="InterPro" id="IPR059123">
    <property type="entry name" value="StrF_dom"/>
</dbReference>
<evidence type="ECO:0000313" key="2">
    <source>
        <dbReference type="EMBL" id="MTR87004.1"/>
    </source>
</evidence>
<proteinExistence type="predicted"/>
<keyword evidence="2" id="KW-0808">Transferase</keyword>
<sequence>MDDKKVVFIICVNNELYFKECVYYINRLVLPEGYSTDIIAIRGADSMCAAYNAGMHSSDAKYKIYLHQDVMIRESHFLENIIALFLKKDVGLIGMIGGNQMPKTGVTYRAWDVGMVDCRDPEMAYYLAGSKEGVKADTFVEAVDGLLIATQYDISWREDLFKHFDFYDVSQSFEMRKAGYKILVPYQKSPWVIHDSSFAKLTYYDEARKICLREYPEYLYADGGFDFTYDKEWNELSDLLADQIKSLIEAHAWDSVGEIIESYRRAGRKSSILETFGVWYDIYRKEKAASVKNDFFSKCIDYQNMYEKYMTVRFLLRRMELGLEEEAYRELTYAISTEAISCEAVIEMVIRSVVDRKTVLIQLMAVYEKAGLDTSYEKCKNLYQLVESKPNAVTFCKRE</sequence>
<organism evidence="2 3">
    <name type="scientific">Roseburia intestinalis</name>
    <dbReference type="NCBI Taxonomy" id="166486"/>
    <lineage>
        <taxon>Bacteria</taxon>
        <taxon>Bacillati</taxon>
        <taxon>Bacillota</taxon>
        <taxon>Clostridia</taxon>
        <taxon>Lachnospirales</taxon>
        <taxon>Lachnospiraceae</taxon>
        <taxon>Roseburia</taxon>
    </lineage>
</organism>
<dbReference type="InterPro" id="IPR029044">
    <property type="entry name" value="Nucleotide-diphossugar_trans"/>
</dbReference>
<evidence type="ECO:0000259" key="1">
    <source>
        <dbReference type="Pfam" id="PF13712"/>
    </source>
</evidence>
<dbReference type="EMBL" id="WNAJ01000035">
    <property type="protein sequence ID" value="MTR87004.1"/>
    <property type="molecule type" value="Genomic_DNA"/>
</dbReference>
<dbReference type="GO" id="GO:0016740">
    <property type="term" value="F:transferase activity"/>
    <property type="evidence" value="ECO:0007669"/>
    <property type="project" value="UniProtKB-KW"/>
</dbReference>
<protein>
    <submittedName>
        <fullName evidence="2">Glycosyl transferase family 2</fullName>
    </submittedName>
</protein>
<dbReference type="AlphaFoldDB" id="A0A6L6L9S0"/>
<dbReference type="Pfam" id="PF13712">
    <property type="entry name" value="Glyco_tranf_2_5"/>
    <property type="match status" value="1"/>
</dbReference>
<evidence type="ECO:0000313" key="3">
    <source>
        <dbReference type="Proteomes" id="UP000478483"/>
    </source>
</evidence>
<reference evidence="2 3" key="1">
    <citation type="journal article" date="2019" name="Nat. Med.">
        <title>A library of human gut bacterial isolates paired with longitudinal multiomics data enables mechanistic microbiome research.</title>
        <authorList>
            <person name="Poyet M."/>
            <person name="Groussin M."/>
            <person name="Gibbons S.M."/>
            <person name="Avila-Pacheco J."/>
            <person name="Jiang X."/>
            <person name="Kearney S.M."/>
            <person name="Perrotta A.R."/>
            <person name="Berdy B."/>
            <person name="Zhao S."/>
            <person name="Lieberman T.D."/>
            <person name="Swanson P.K."/>
            <person name="Smith M."/>
            <person name="Roesemann S."/>
            <person name="Alexander J.E."/>
            <person name="Rich S.A."/>
            <person name="Livny J."/>
            <person name="Vlamakis H."/>
            <person name="Clish C."/>
            <person name="Bullock K."/>
            <person name="Deik A."/>
            <person name="Scott J."/>
            <person name="Pierce K.A."/>
            <person name="Xavier R.J."/>
            <person name="Alm E.J."/>
        </authorList>
    </citation>
    <scope>NUCLEOTIDE SEQUENCE [LARGE SCALE GENOMIC DNA]</scope>
    <source>
        <strain evidence="2 3">BIOML-A1</strain>
    </source>
</reference>
<dbReference type="Proteomes" id="UP000478483">
    <property type="component" value="Unassembled WGS sequence"/>
</dbReference>
<gene>
    <name evidence="2" type="ORF">GMD50_18615</name>
</gene>
<name>A0A6L6L9S0_9FIRM</name>
<comment type="caution">
    <text evidence="2">The sequence shown here is derived from an EMBL/GenBank/DDBJ whole genome shotgun (WGS) entry which is preliminary data.</text>
</comment>
<dbReference type="SUPFAM" id="SSF53448">
    <property type="entry name" value="Nucleotide-diphospho-sugar transferases"/>
    <property type="match status" value="1"/>
</dbReference>
<dbReference type="RefSeq" id="WP_118413509.1">
    <property type="nucleotide sequence ID" value="NZ_QRPI01000031.1"/>
</dbReference>
<dbReference type="Gene3D" id="3.90.550.10">
    <property type="entry name" value="Spore Coat Polysaccharide Biosynthesis Protein SpsA, Chain A"/>
    <property type="match status" value="1"/>
</dbReference>
<accession>A0A6L6L9S0</accession>